<accession>A0A3N0YQB2</accession>
<evidence type="ECO:0000313" key="2">
    <source>
        <dbReference type="Proteomes" id="UP000281406"/>
    </source>
</evidence>
<dbReference type="OrthoDB" id="5920062at2759"/>
<evidence type="ECO:0000313" key="1">
    <source>
        <dbReference type="EMBL" id="ROL48334.1"/>
    </source>
</evidence>
<reference evidence="1 2" key="1">
    <citation type="submission" date="2018-10" db="EMBL/GenBank/DDBJ databases">
        <title>Genome assembly for a Yunnan-Guizhou Plateau 3E fish, Anabarilius grahami (Regan), and its evolutionary and genetic applications.</title>
        <authorList>
            <person name="Jiang W."/>
        </authorList>
    </citation>
    <scope>NUCLEOTIDE SEQUENCE [LARGE SCALE GENOMIC DNA]</scope>
    <source>
        <strain evidence="1">AG-KIZ</strain>
        <tissue evidence="1">Muscle</tissue>
    </source>
</reference>
<organism evidence="1 2">
    <name type="scientific">Anabarilius grahami</name>
    <name type="common">Kanglang fish</name>
    <name type="synonym">Barilius grahami</name>
    <dbReference type="NCBI Taxonomy" id="495550"/>
    <lineage>
        <taxon>Eukaryota</taxon>
        <taxon>Metazoa</taxon>
        <taxon>Chordata</taxon>
        <taxon>Craniata</taxon>
        <taxon>Vertebrata</taxon>
        <taxon>Euteleostomi</taxon>
        <taxon>Actinopterygii</taxon>
        <taxon>Neopterygii</taxon>
        <taxon>Teleostei</taxon>
        <taxon>Ostariophysi</taxon>
        <taxon>Cypriniformes</taxon>
        <taxon>Xenocyprididae</taxon>
        <taxon>Xenocypridinae</taxon>
        <taxon>Xenocypridinae incertae sedis</taxon>
        <taxon>Anabarilius</taxon>
    </lineage>
</organism>
<dbReference type="EMBL" id="RJVU01030878">
    <property type="protein sequence ID" value="ROL48334.1"/>
    <property type="molecule type" value="Genomic_DNA"/>
</dbReference>
<comment type="caution">
    <text evidence="1">The sequence shown here is derived from an EMBL/GenBank/DDBJ whole genome shotgun (WGS) entry which is preliminary data.</text>
</comment>
<dbReference type="Proteomes" id="UP000281406">
    <property type="component" value="Unassembled WGS sequence"/>
</dbReference>
<gene>
    <name evidence="1" type="ORF">DPX16_21820</name>
</gene>
<keyword evidence="2" id="KW-1185">Reference proteome</keyword>
<name>A0A3N0YQB2_ANAGA</name>
<dbReference type="AlphaFoldDB" id="A0A3N0YQB2"/>
<sequence>MDGLLRNCATGCRVDEAFTMDDLVDSISADTSGLRCGHVQLRIVFITPAVEQLSLEWSAPEEPTRSRLDEWFLPGRHQVYQAELLRALDEAGHDSATFKELRSATDLALRPAKTTAQAIGRSMASLVVLEAQPDRDQRRGQGRLP</sequence>
<proteinExistence type="predicted"/>
<protein>
    <submittedName>
        <fullName evidence="1">Uncharacterized protein</fullName>
    </submittedName>
</protein>